<name>A0A934NDM2_9BACT</name>
<dbReference type="Pfam" id="PF01321">
    <property type="entry name" value="Creatinase_N"/>
    <property type="match status" value="1"/>
</dbReference>
<accession>A0A934NDM2</accession>
<evidence type="ECO:0000259" key="2">
    <source>
        <dbReference type="Pfam" id="PF01321"/>
    </source>
</evidence>
<dbReference type="InterPro" id="IPR029149">
    <property type="entry name" value="Creatin/AminoP/Spt16_N"/>
</dbReference>
<dbReference type="PANTHER" id="PTHR46112">
    <property type="entry name" value="AMINOPEPTIDASE"/>
    <property type="match status" value="1"/>
</dbReference>
<proteinExistence type="predicted"/>
<dbReference type="SUPFAM" id="SSF53092">
    <property type="entry name" value="Creatinase/prolidase N-terminal domain"/>
    <property type="match status" value="1"/>
</dbReference>
<evidence type="ECO:0000313" key="4">
    <source>
        <dbReference type="Proteomes" id="UP000612893"/>
    </source>
</evidence>
<reference evidence="3" key="1">
    <citation type="submission" date="2020-10" db="EMBL/GenBank/DDBJ databases">
        <title>Ca. Dormibacterota MAGs.</title>
        <authorList>
            <person name="Montgomery K."/>
        </authorList>
    </citation>
    <scope>NUCLEOTIDE SEQUENCE [LARGE SCALE GENOMIC DNA]</scope>
    <source>
        <strain evidence="3">SC8812_S17_10</strain>
    </source>
</reference>
<gene>
    <name evidence="3" type="ORF">JF922_10920</name>
</gene>
<keyword evidence="4" id="KW-1185">Reference proteome</keyword>
<dbReference type="InterPro" id="IPR000587">
    <property type="entry name" value="Creatinase_N"/>
</dbReference>
<dbReference type="GO" id="GO:0004177">
    <property type="term" value="F:aminopeptidase activity"/>
    <property type="evidence" value="ECO:0007669"/>
    <property type="project" value="UniProtKB-KW"/>
</dbReference>
<dbReference type="InterPro" id="IPR036005">
    <property type="entry name" value="Creatinase/aminopeptidase-like"/>
</dbReference>
<dbReference type="EMBL" id="JAEKNR010000118">
    <property type="protein sequence ID" value="MBJ7598582.1"/>
    <property type="molecule type" value="Genomic_DNA"/>
</dbReference>
<dbReference type="Proteomes" id="UP000612893">
    <property type="component" value="Unassembled WGS sequence"/>
</dbReference>
<dbReference type="Gene3D" id="3.90.230.10">
    <property type="entry name" value="Creatinase/methionine aminopeptidase superfamily"/>
    <property type="match status" value="1"/>
</dbReference>
<evidence type="ECO:0000313" key="3">
    <source>
        <dbReference type="EMBL" id="MBJ7598582.1"/>
    </source>
</evidence>
<feature type="domain" description="Peptidase M24" evidence="1">
    <location>
        <begin position="165"/>
        <end position="360"/>
    </location>
</feature>
<keyword evidence="3" id="KW-0378">Hydrolase</keyword>
<comment type="caution">
    <text evidence="3">The sequence shown here is derived from an EMBL/GenBank/DDBJ whole genome shotgun (WGS) entry which is preliminary data.</text>
</comment>
<feature type="domain" description="Creatinase N-terminal" evidence="2">
    <location>
        <begin position="13"/>
        <end position="147"/>
    </location>
</feature>
<keyword evidence="3" id="KW-0645">Protease</keyword>
<evidence type="ECO:0000259" key="1">
    <source>
        <dbReference type="Pfam" id="PF00557"/>
    </source>
</evidence>
<dbReference type="InterPro" id="IPR000994">
    <property type="entry name" value="Pept_M24"/>
</dbReference>
<sequence>MSTTVSRASTADRLSRLHEVLERNNLDGAVVCSYQNVSYFAGTYLMTQISLPDRLAFVVVPKGQAPTLIVCGIETRQVREQTDIEDVRDYVEFVDNPTEMLARVLRERGLSGGSIGVDARRLSLASGELLKDQLRGVELVSIDDDIELAQATKDRWEIDTLELGAKATLAAAEETASELRAGATERDFSTTVFLKLMQKGGAPLFLVFASGERTMQAHPESTDRPLEPGQLWRIDFGARFREVVNSDLARTGVVGQPSSEQTATLKALRATQDAGFNAIEPGRPAKEVFNAVRDEFKRQGLPFGMPHIGHGMGIGVHEFPMLEPANEIRLQAGMVLNIEPMVVLESRREAYHTEDLAEVTASGPRLLTPPQQELLQVRE</sequence>
<dbReference type="PANTHER" id="PTHR46112:SF2">
    <property type="entry name" value="XAA-PRO AMINOPEPTIDASE P-RELATED"/>
    <property type="match status" value="1"/>
</dbReference>
<dbReference type="SUPFAM" id="SSF55920">
    <property type="entry name" value="Creatinase/aminopeptidase"/>
    <property type="match status" value="1"/>
</dbReference>
<dbReference type="InterPro" id="IPR050659">
    <property type="entry name" value="Peptidase_M24B"/>
</dbReference>
<dbReference type="CDD" id="cd01066">
    <property type="entry name" value="APP_MetAP"/>
    <property type="match status" value="1"/>
</dbReference>
<dbReference type="Gene3D" id="3.40.350.10">
    <property type="entry name" value="Creatinase/prolidase N-terminal domain"/>
    <property type="match status" value="1"/>
</dbReference>
<keyword evidence="3" id="KW-0031">Aminopeptidase</keyword>
<dbReference type="RefSeq" id="WP_338201700.1">
    <property type="nucleotide sequence ID" value="NZ_JAEKNR010000118.1"/>
</dbReference>
<dbReference type="AlphaFoldDB" id="A0A934NDM2"/>
<protein>
    <submittedName>
        <fullName evidence="3">Aminopeptidase P family protein</fullName>
    </submittedName>
</protein>
<organism evidence="3 4">
    <name type="scientific">Candidatus Nephthysia bennettiae</name>
    <dbReference type="NCBI Taxonomy" id="3127016"/>
    <lineage>
        <taxon>Bacteria</taxon>
        <taxon>Bacillati</taxon>
        <taxon>Candidatus Dormiibacterota</taxon>
        <taxon>Candidatus Dormibacteria</taxon>
        <taxon>Candidatus Dormibacterales</taxon>
        <taxon>Candidatus Dormibacteraceae</taxon>
        <taxon>Candidatus Nephthysia</taxon>
    </lineage>
</organism>
<dbReference type="Pfam" id="PF00557">
    <property type="entry name" value="Peptidase_M24"/>
    <property type="match status" value="1"/>
</dbReference>